<dbReference type="EMBL" id="CP011805">
    <property type="protein sequence ID" value="AKM07227.1"/>
    <property type="molecule type" value="Genomic_DNA"/>
</dbReference>
<dbReference type="CDD" id="cd07563">
    <property type="entry name" value="Peptidase_S41_IRBP"/>
    <property type="match status" value="1"/>
</dbReference>
<name>A0A0G3X7Q3_9SPHN</name>
<dbReference type="OrthoDB" id="9758793at2"/>
<evidence type="ECO:0000256" key="1">
    <source>
        <dbReference type="SAM" id="SignalP"/>
    </source>
</evidence>
<proteinExistence type="predicted"/>
<dbReference type="GO" id="GO:0008236">
    <property type="term" value="F:serine-type peptidase activity"/>
    <property type="evidence" value="ECO:0007669"/>
    <property type="project" value="InterPro"/>
</dbReference>
<dbReference type="Gene3D" id="3.90.226.10">
    <property type="entry name" value="2-enoyl-CoA Hydratase, Chain A, domain 1"/>
    <property type="match status" value="1"/>
</dbReference>
<dbReference type="AlphaFoldDB" id="A0A0G3X7Q3"/>
<dbReference type="PATRIC" id="fig|543877.4.peg.1170"/>
<accession>A0A0G3X7Q3</accession>
<dbReference type="Gene3D" id="3.30.750.44">
    <property type="match status" value="1"/>
</dbReference>
<dbReference type="Pfam" id="PF11918">
    <property type="entry name" value="Peptidase_S41_N"/>
    <property type="match status" value="1"/>
</dbReference>
<dbReference type="InterPro" id="IPR005151">
    <property type="entry name" value="Tail-specific_protease"/>
</dbReference>
<dbReference type="Pfam" id="PF03572">
    <property type="entry name" value="Peptidase_S41"/>
    <property type="match status" value="1"/>
</dbReference>
<organism evidence="3 4">
    <name type="scientific">Pelagerythrobacter marensis</name>
    <dbReference type="NCBI Taxonomy" id="543877"/>
    <lineage>
        <taxon>Bacteria</taxon>
        <taxon>Pseudomonadati</taxon>
        <taxon>Pseudomonadota</taxon>
        <taxon>Alphaproteobacteria</taxon>
        <taxon>Sphingomonadales</taxon>
        <taxon>Erythrobacteraceae</taxon>
        <taxon>Pelagerythrobacter</taxon>
    </lineage>
</organism>
<dbReference type="PANTHER" id="PTHR11261">
    <property type="entry name" value="INTERPHOTORECEPTOR RETINOID-BINDING PROTEIN"/>
    <property type="match status" value="1"/>
</dbReference>
<keyword evidence="1" id="KW-0732">Signal</keyword>
<sequence length="430" mass="46001" precursor="true">MRFSCIAALAALALAVPQATAAKDVADAAGDPAQLIEDIDSALRENYVFKDRTSAVIAELKAKAAAGDYAGATSADELAGLLSGDLVDATGDRHFYVGHDPAAKTDSEEIVNPDALGVSTMLNFKALELLPGNVGYLRFDYFSDPDDAHAHVVAAMKHLEGADALIIDMRYNRGGHMGTAQLIMSHLFPGDRDQQLFDYSYTEEGRYVERGMWVLHGVPGRRMVDVPVYILTSTTTFSAAEWFAYSLAELDRATIVGRQTAGAAHPVGMVRVNDRFVMQVPIGQIHGPLSGGDFEGEGVSPDVDVASGKALEVAYTMALTQLEESDAAADAGWYVPLVPAVLGTPATSAEDGRDAVGKYEGREIALVDGALTYSWGGRFSLGLVPLGGDMFAVEGTDEYRLRLVRENGAVTALQREFRKGDAVVYRRIGT</sequence>
<evidence type="ECO:0000313" key="3">
    <source>
        <dbReference type="EMBL" id="AKM07227.1"/>
    </source>
</evidence>
<feature type="signal peptide" evidence="1">
    <location>
        <begin position="1"/>
        <end position="21"/>
    </location>
</feature>
<feature type="domain" description="Tail specific protease" evidence="2">
    <location>
        <begin position="117"/>
        <end position="306"/>
    </location>
</feature>
<dbReference type="SMART" id="SM00245">
    <property type="entry name" value="TSPc"/>
    <property type="match status" value="1"/>
</dbReference>
<evidence type="ECO:0000313" key="4">
    <source>
        <dbReference type="Proteomes" id="UP000037643"/>
    </source>
</evidence>
<dbReference type="InterPro" id="IPR029045">
    <property type="entry name" value="ClpP/crotonase-like_dom_sf"/>
</dbReference>
<dbReference type="PANTHER" id="PTHR11261:SF3">
    <property type="entry name" value="RETINOL-BINDING PROTEIN 3"/>
    <property type="match status" value="1"/>
</dbReference>
<reference evidence="3 4" key="1">
    <citation type="submission" date="2015-06" db="EMBL/GenBank/DDBJ databases">
        <authorList>
            <person name="Kim K.M."/>
        </authorList>
    </citation>
    <scope>NUCLEOTIDE SEQUENCE [LARGE SCALE GENOMIC DNA]</scope>
    <source>
        <strain evidence="3 4">KCTC 22370</strain>
    </source>
</reference>
<keyword evidence="4" id="KW-1185">Reference proteome</keyword>
<dbReference type="GO" id="GO:0006508">
    <property type="term" value="P:proteolysis"/>
    <property type="evidence" value="ECO:0007669"/>
    <property type="project" value="InterPro"/>
</dbReference>
<dbReference type="KEGG" id="amx:AM2010_1153"/>
<dbReference type="SUPFAM" id="SSF52096">
    <property type="entry name" value="ClpP/crotonase"/>
    <property type="match status" value="1"/>
</dbReference>
<feature type="chain" id="PRO_5005186029" evidence="1">
    <location>
        <begin position="22"/>
        <end position="430"/>
    </location>
</feature>
<dbReference type="Proteomes" id="UP000037643">
    <property type="component" value="Chromosome"/>
</dbReference>
<protein>
    <submittedName>
        <fullName evidence="3">Peptidase family S41 family protein</fullName>
    </submittedName>
</protein>
<evidence type="ECO:0000259" key="2">
    <source>
        <dbReference type="SMART" id="SM00245"/>
    </source>
</evidence>
<dbReference type="RefSeq" id="WP_053043957.1">
    <property type="nucleotide sequence ID" value="NZ_CP011805.1"/>
</dbReference>
<gene>
    <name evidence="3" type="ORF">AM2010_1153</name>
</gene>
<dbReference type="STRING" id="543877.AM2010_1153"/>